<evidence type="ECO:0000256" key="1">
    <source>
        <dbReference type="SAM" id="MobiDB-lite"/>
    </source>
</evidence>
<gene>
    <name evidence="3" type="ORF">B0H63DRAFT_395816</name>
</gene>
<feature type="region of interest" description="Disordered" evidence="1">
    <location>
        <begin position="492"/>
        <end position="548"/>
    </location>
</feature>
<sequence>MNSFLPLARWVGALLCLLVGLFGQTQAAPLASRSLLAPRASSDGQLVFAHFMVGIVANRQTAADWDDDMLRAKEVGIDAFALNIGLDSYTSKQLDLAYESAANNGIKLFISFDFNWWSPGDAASVGQMIAKYASKPAQLIVNGKVFASSFIGDGLNVKAMRAAAGVPVFWAPNFSPSKTPDPSDIDGALNWMGWDSNGMNKAPSGNRMVKVEDGDSAYRNWLGGKPYMMAASPWFNTHYGSEVSYSKNWVFPSDLLWFNRWTEILATKPKYVEIVTFNDYGESHYVGPLSSKHHDDGNSKWVNDMPHDGWLDMAKPFIEAFHAGADKVDDFIKEDQIIYWYRPNTKSVNCDATDTTMGPANNASGDYFSGRPGGFDTMEDAVFVISLLTEPGSISVTSGDKGTVTYNAPAGAYAQQVPMGVGKQAFELSRGGKSVLSGASLKDVTAECIYGIYNYNAYVGQLPFKGFGSLDSDGHAQLTSGLKVNNVSPAPTLNGQVAGGPAPAPTKVAAFNPPSPPASAPAPADAAPASPASPNLPSSLNENTPLSDCNGGTASEDVSGNFIGLCEFACAQGYCPPGVCKCTSTGAPSFTVQSSQAPGCPLPGASDGYKGLCAFSCAHGYCPDTACQPSC</sequence>
<feature type="signal peptide" evidence="2">
    <location>
        <begin position="1"/>
        <end position="27"/>
    </location>
</feature>
<proteinExistence type="predicted"/>
<evidence type="ECO:0000313" key="3">
    <source>
        <dbReference type="EMBL" id="KAK3381972.1"/>
    </source>
</evidence>
<dbReference type="Gene3D" id="3.20.20.80">
    <property type="entry name" value="Glycosidases"/>
    <property type="match status" value="1"/>
</dbReference>
<reference evidence="3" key="1">
    <citation type="journal article" date="2023" name="Mol. Phylogenet. Evol.">
        <title>Genome-scale phylogeny and comparative genomics of the fungal order Sordariales.</title>
        <authorList>
            <person name="Hensen N."/>
            <person name="Bonometti L."/>
            <person name="Westerberg I."/>
            <person name="Brannstrom I.O."/>
            <person name="Guillou S."/>
            <person name="Cros-Aarteil S."/>
            <person name="Calhoun S."/>
            <person name="Haridas S."/>
            <person name="Kuo A."/>
            <person name="Mondo S."/>
            <person name="Pangilinan J."/>
            <person name="Riley R."/>
            <person name="LaButti K."/>
            <person name="Andreopoulos B."/>
            <person name="Lipzen A."/>
            <person name="Chen C."/>
            <person name="Yan M."/>
            <person name="Daum C."/>
            <person name="Ng V."/>
            <person name="Clum A."/>
            <person name="Steindorff A."/>
            <person name="Ohm R.A."/>
            <person name="Martin F."/>
            <person name="Silar P."/>
            <person name="Natvig D.O."/>
            <person name="Lalanne C."/>
            <person name="Gautier V."/>
            <person name="Ament-Velasquez S.L."/>
            <person name="Kruys A."/>
            <person name="Hutchinson M.I."/>
            <person name="Powell A.J."/>
            <person name="Barry K."/>
            <person name="Miller A.N."/>
            <person name="Grigoriev I.V."/>
            <person name="Debuchy R."/>
            <person name="Gladieux P."/>
            <person name="Hiltunen Thoren M."/>
            <person name="Johannesson H."/>
        </authorList>
    </citation>
    <scope>NUCLEOTIDE SEQUENCE</scope>
    <source>
        <strain evidence="3">CBS 232.78</strain>
    </source>
</reference>
<feature type="compositionally biased region" description="Low complexity" evidence="1">
    <location>
        <begin position="521"/>
        <end position="539"/>
    </location>
</feature>
<evidence type="ECO:0000313" key="4">
    <source>
        <dbReference type="Proteomes" id="UP001285441"/>
    </source>
</evidence>
<dbReference type="Pfam" id="PF03659">
    <property type="entry name" value="Glyco_hydro_71"/>
    <property type="match status" value="1"/>
</dbReference>
<keyword evidence="4" id="KW-1185">Reference proteome</keyword>
<dbReference type="CDD" id="cd11577">
    <property type="entry name" value="GH71"/>
    <property type="match status" value="1"/>
</dbReference>
<dbReference type="InterPro" id="IPR005197">
    <property type="entry name" value="Glyco_hydro_71"/>
</dbReference>
<keyword evidence="2" id="KW-0732">Signal</keyword>
<dbReference type="AlphaFoldDB" id="A0AAE0NI81"/>
<name>A0AAE0NI81_9PEZI</name>
<feature type="chain" id="PRO_5041995103" evidence="2">
    <location>
        <begin position="28"/>
        <end position="631"/>
    </location>
</feature>
<comment type="caution">
    <text evidence="3">The sequence shown here is derived from an EMBL/GenBank/DDBJ whole genome shotgun (WGS) entry which is preliminary data.</text>
</comment>
<dbReference type="Proteomes" id="UP001285441">
    <property type="component" value="Unassembled WGS sequence"/>
</dbReference>
<evidence type="ECO:0000256" key="2">
    <source>
        <dbReference type="SAM" id="SignalP"/>
    </source>
</evidence>
<reference evidence="3" key="2">
    <citation type="submission" date="2023-06" db="EMBL/GenBank/DDBJ databases">
        <authorList>
            <consortium name="Lawrence Berkeley National Laboratory"/>
            <person name="Haridas S."/>
            <person name="Hensen N."/>
            <person name="Bonometti L."/>
            <person name="Westerberg I."/>
            <person name="Brannstrom I.O."/>
            <person name="Guillou S."/>
            <person name="Cros-Aarteil S."/>
            <person name="Calhoun S."/>
            <person name="Kuo A."/>
            <person name="Mondo S."/>
            <person name="Pangilinan J."/>
            <person name="Riley R."/>
            <person name="LaButti K."/>
            <person name="Andreopoulos B."/>
            <person name="Lipzen A."/>
            <person name="Chen C."/>
            <person name="Yanf M."/>
            <person name="Daum C."/>
            <person name="Ng V."/>
            <person name="Clum A."/>
            <person name="Steindorff A."/>
            <person name="Ohm R."/>
            <person name="Martin F."/>
            <person name="Silar P."/>
            <person name="Natvig D."/>
            <person name="Lalanne C."/>
            <person name="Gautier V."/>
            <person name="Ament-velasquez S.L."/>
            <person name="Kruys A."/>
            <person name="Hutchinson M.I."/>
            <person name="Powell A.J."/>
            <person name="Barry K."/>
            <person name="Miller A.N."/>
            <person name="Grigoriev I.V."/>
            <person name="Debuchy R."/>
            <person name="Gladieux P."/>
            <person name="Thoren M.H."/>
            <person name="Johannesson H."/>
        </authorList>
    </citation>
    <scope>NUCLEOTIDE SEQUENCE</scope>
    <source>
        <strain evidence="3">CBS 232.78</strain>
    </source>
</reference>
<accession>A0AAE0NI81</accession>
<protein>
    <submittedName>
        <fullName evidence="3">Alpha-1,3-glucanase</fullName>
    </submittedName>
</protein>
<dbReference type="EMBL" id="JAULSW010000005">
    <property type="protein sequence ID" value="KAK3381972.1"/>
    <property type="molecule type" value="Genomic_DNA"/>
</dbReference>
<dbReference type="GO" id="GO:0051118">
    <property type="term" value="F:glucan endo-1,3-alpha-glucosidase activity"/>
    <property type="evidence" value="ECO:0007669"/>
    <property type="project" value="InterPro"/>
</dbReference>
<organism evidence="3 4">
    <name type="scientific">Podospora didyma</name>
    <dbReference type="NCBI Taxonomy" id="330526"/>
    <lineage>
        <taxon>Eukaryota</taxon>
        <taxon>Fungi</taxon>
        <taxon>Dikarya</taxon>
        <taxon>Ascomycota</taxon>
        <taxon>Pezizomycotina</taxon>
        <taxon>Sordariomycetes</taxon>
        <taxon>Sordariomycetidae</taxon>
        <taxon>Sordariales</taxon>
        <taxon>Podosporaceae</taxon>
        <taxon>Podospora</taxon>
    </lineage>
</organism>